<reference evidence="4" key="2">
    <citation type="journal article" date="2020" name="Microorganisms">
        <title>Osmotic Adaptation and Compatible Solute Biosynthesis of Phototrophic Bacteria as Revealed from Genome Analyses.</title>
        <authorList>
            <person name="Imhoff J.F."/>
            <person name="Rahn T."/>
            <person name="Kunzel S."/>
            <person name="Keller A."/>
            <person name="Neulinger S.C."/>
        </authorList>
    </citation>
    <scope>NUCLEOTIDE SEQUENCE</scope>
    <source>
        <strain evidence="4">IM 151</strain>
    </source>
</reference>
<feature type="signal peptide" evidence="2">
    <location>
        <begin position="1"/>
        <end position="20"/>
    </location>
</feature>
<dbReference type="InterPro" id="IPR011220">
    <property type="entry name" value="UCP028205"/>
</dbReference>
<reference evidence="4" key="1">
    <citation type="submission" date="2017-08" db="EMBL/GenBank/DDBJ databases">
        <authorList>
            <person name="Imhoff J.F."/>
            <person name="Rahn T."/>
            <person name="Kuenzel S."/>
            <person name="Neulinger S.C."/>
        </authorList>
    </citation>
    <scope>NUCLEOTIDE SEQUENCE</scope>
    <source>
        <strain evidence="4">IM 151</strain>
    </source>
</reference>
<dbReference type="Gene3D" id="2.50.20.10">
    <property type="entry name" value="Lipoprotein localisation LolA/LolB/LppX"/>
    <property type="match status" value="1"/>
</dbReference>
<comment type="caution">
    <text evidence="4">The sequence shown here is derived from an EMBL/GenBank/DDBJ whole genome shotgun (WGS) entry which is preliminary data.</text>
</comment>
<feature type="domain" description="Uncharacterized protein TP-0789" evidence="3">
    <location>
        <begin position="76"/>
        <end position="252"/>
    </location>
</feature>
<keyword evidence="5" id="KW-1185">Reference proteome</keyword>
<sequence>MKRRTWLAAAALIAAGAAAAAPDAQRILAASDAVRNPGRPFAVNVALTEFQDGKRADSSTMVTYSRTLSQDAQFATLVRFTAPARDTGKLMLKNGQDLWFYDPSTKASVRLSPQQRLLGQASNGDVVTVNLARDYKATLKGEEDVQDGDRKTRRAWQLELAAAVPDATYARIEFWVATDNDQPIKGRFFAESGRLLKTVYYRRYARELGTERPTELVIIDGLNPASVTLMRLTGYTEKNLPESWFQRDYLPRFQPE</sequence>
<dbReference type="PIRSF" id="PIRSF028205">
    <property type="entry name" value="UCP028205"/>
    <property type="match status" value="1"/>
</dbReference>
<evidence type="ECO:0000313" key="4">
    <source>
        <dbReference type="EMBL" id="MBK1714312.1"/>
    </source>
</evidence>
<dbReference type="EMBL" id="NRRU01000063">
    <property type="protein sequence ID" value="MBK1714312.1"/>
    <property type="molecule type" value="Genomic_DNA"/>
</dbReference>
<accession>A0ABS1DWE6</accession>
<dbReference type="Proteomes" id="UP001041814">
    <property type="component" value="Unassembled WGS sequence"/>
</dbReference>
<gene>
    <name evidence="4" type="ORF">CKO43_16190</name>
</gene>
<dbReference type="Pfam" id="PF17131">
    <property type="entry name" value="LolA_like"/>
    <property type="match status" value="1"/>
</dbReference>
<evidence type="ECO:0000256" key="2">
    <source>
        <dbReference type="SAM" id="SignalP"/>
    </source>
</evidence>
<evidence type="ECO:0000256" key="1">
    <source>
        <dbReference type="ARBA" id="ARBA00022729"/>
    </source>
</evidence>
<organism evidence="4 5">
    <name type="scientific">Rubrivivax gelatinosus</name>
    <name type="common">Rhodocyclus gelatinosus</name>
    <name type="synonym">Rhodopseudomonas gelatinosa</name>
    <dbReference type="NCBI Taxonomy" id="28068"/>
    <lineage>
        <taxon>Bacteria</taxon>
        <taxon>Pseudomonadati</taxon>
        <taxon>Pseudomonadota</taxon>
        <taxon>Betaproteobacteria</taxon>
        <taxon>Burkholderiales</taxon>
        <taxon>Sphaerotilaceae</taxon>
        <taxon>Rubrivivax</taxon>
    </lineage>
</organism>
<keyword evidence="1 2" id="KW-0732">Signal</keyword>
<evidence type="ECO:0000259" key="3">
    <source>
        <dbReference type="Pfam" id="PF17131"/>
    </source>
</evidence>
<feature type="chain" id="PRO_5045049892" evidence="2">
    <location>
        <begin position="21"/>
        <end position="256"/>
    </location>
</feature>
<dbReference type="SUPFAM" id="SSF89392">
    <property type="entry name" value="Prokaryotic lipoproteins and lipoprotein localization factors"/>
    <property type="match status" value="1"/>
</dbReference>
<name>A0ABS1DWE6_RUBGE</name>
<keyword evidence="4" id="KW-0449">Lipoprotein</keyword>
<evidence type="ECO:0000313" key="5">
    <source>
        <dbReference type="Proteomes" id="UP001041814"/>
    </source>
</evidence>
<dbReference type="RefSeq" id="WP_200225976.1">
    <property type="nucleotide sequence ID" value="NZ_NRRT01000002.1"/>
</dbReference>
<protein>
    <submittedName>
        <fullName evidence="4">Outer membrane lipoprotein-sorting protein</fullName>
    </submittedName>
</protein>
<dbReference type="InterPro" id="IPR029046">
    <property type="entry name" value="LolA/LolB/LppX"/>
</dbReference>
<dbReference type="CDD" id="cd16329">
    <property type="entry name" value="LolA_like"/>
    <property type="match status" value="1"/>
</dbReference>
<dbReference type="InterPro" id="IPR033399">
    <property type="entry name" value="TP_0789-like"/>
</dbReference>
<proteinExistence type="predicted"/>